<keyword evidence="2" id="KW-1185">Reference proteome</keyword>
<dbReference type="EMBL" id="JABBWK010000008">
    <property type="protein sequence ID" value="KAG1904969.1"/>
    <property type="molecule type" value="Genomic_DNA"/>
</dbReference>
<sequence length="56" mass="6264">GLVTSYAAAQLGAQYCTHTCSVLIMHNFARIIRWDREGAIVTCAFNYNKSSHLVNF</sequence>
<protein>
    <submittedName>
        <fullName evidence="1">Uncharacterized protein</fullName>
    </submittedName>
</protein>
<dbReference type="AlphaFoldDB" id="A0AAD4EH81"/>
<reference evidence="1" key="1">
    <citation type="journal article" date="2020" name="New Phytol.">
        <title>Comparative genomics reveals dynamic genome evolution in host specialist ectomycorrhizal fungi.</title>
        <authorList>
            <person name="Lofgren L.A."/>
            <person name="Nguyen N.H."/>
            <person name="Vilgalys R."/>
            <person name="Ruytinx J."/>
            <person name="Liao H.L."/>
            <person name="Branco S."/>
            <person name="Kuo A."/>
            <person name="LaButti K."/>
            <person name="Lipzen A."/>
            <person name="Andreopoulos W."/>
            <person name="Pangilinan J."/>
            <person name="Riley R."/>
            <person name="Hundley H."/>
            <person name="Na H."/>
            <person name="Barry K."/>
            <person name="Grigoriev I.V."/>
            <person name="Stajich J.E."/>
            <person name="Kennedy P.G."/>
        </authorList>
    </citation>
    <scope>NUCLEOTIDE SEQUENCE</scope>
    <source>
        <strain evidence="1">FC203</strain>
    </source>
</reference>
<organism evidence="1 2">
    <name type="scientific">Suillus fuscotomentosus</name>
    <dbReference type="NCBI Taxonomy" id="1912939"/>
    <lineage>
        <taxon>Eukaryota</taxon>
        <taxon>Fungi</taxon>
        <taxon>Dikarya</taxon>
        <taxon>Basidiomycota</taxon>
        <taxon>Agaricomycotina</taxon>
        <taxon>Agaricomycetes</taxon>
        <taxon>Agaricomycetidae</taxon>
        <taxon>Boletales</taxon>
        <taxon>Suillineae</taxon>
        <taxon>Suillaceae</taxon>
        <taxon>Suillus</taxon>
    </lineage>
</organism>
<name>A0AAD4EH81_9AGAM</name>
<accession>A0AAD4EH81</accession>
<evidence type="ECO:0000313" key="2">
    <source>
        <dbReference type="Proteomes" id="UP001195769"/>
    </source>
</evidence>
<feature type="non-terminal residue" evidence="1">
    <location>
        <position position="56"/>
    </location>
</feature>
<gene>
    <name evidence="1" type="ORF">F5891DRAFT_911344</name>
</gene>
<feature type="non-terminal residue" evidence="1">
    <location>
        <position position="1"/>
    </location>
</feature>
<dbReference type="RefSeq" id="XP_041230544.1">
    <property type="nucleotide sequence ID" value="XM_041373629.1"/>
</dbReference>
<dbReference type="GeneID" id="64667927"/>
<comment type="caution">
    <text evidence="1">The sequence shown here is derived from an EMBL/GenBank/DDBJ whole genome shotgun (WGS) entry which is preliminary data.</text>
</comment>
<dbReference type="Proteomes" id="UP001195769">
    <property type="component" value="Unassembled WGS sequence"/>
</dbReference>
<proteinExistence type="predicted"/>
<evidence type="ECO:0000313" key="1">
    <source>
        <dbReference type="EMBL" id="KAG1904969.1"/>
    </source>
</evidence>